<comment type="similarity">
    <text evidence="3">Belongs to the peptidase C12 family. BAP1 subfamily.</text>
</comment>
<dbReference type="PROSITE" id="PS52048">
    <property type="entry name" value="UCH_DOMAIN"/>
    <property type="match status" value="1"/>
</dbReference>
<dbReference type="EMBL" id="LWCA01002097">
    <property type="protein sequence ID" value="OAF64132.1"/>
    <property type="molecule type" value="Genomic_DNA"/>
</dbReference>
<keyword evidence="8" id="KW-0156">Chromatin regulator</keyword>
<organism evidence="13 14">
    <name type="scientific">Intoshia linei</name>
    <dbReference type="NCBI Taxonomy" id="1819745"/>
    <lineage>
        <taxon>Eukaryota</taxon>
        <taxon>Metazoa</taxon>
        <taxon>Spiralia</taxon>
        <taxon>Lophotrochozoa</taxon>
        <taxon>Mesozoa</taxon>
        <taxon>Orthonectida</taxon>
        <taxon>Rhopaluridae</taxon>
        <taxon>Intoshia</taxon>
    </lineage>
</organism>
<dbReference type="GO" id="GO:0005737">
    <property type="term" value="C:cytoplasm"/>
    <property type="evidence" value="ECO:0007669"/>
    <property type="project" value="TreeGrafter"/>
</dbReference>
<dbReference type="SUPFAM" id="SSF54001">
    <property type="entry name" value="Cysteine proteinases"/>
    <property type="match status" value="1"/>
</dbReference>
<evidence type="ECO:0000256" key="1">
    <source>
        <dbReference type="ARBA" id="ARBA00000707"/>
    </source>
</evidence>
<dbReference type="InterPro" id="IPR001578">
    <property type="entry name" value="Peptidase_C12_UCH"/>
</dbReference>
<dbReference type="GO" id="GO:0005634">
    <property type="term" value="C:nucleus"/>
    <property type="evidence" value="ECO:0007669"/>
    <property type="project" value="UniProtKB-SubCell"/>
</dbReference>
<evidence type="ECO:0000256" key="9">
    <source>
        <dbReference type="ARBA" id="ARBA00023242"/>
    </source>
</evidence>
<dbReference type="AlphaFoldDB" id="A0A177ARI8"/>
<feature type="site" description="Transition state stabilizer" evidence="10">
    <location>
        <position position="80"/>
    </location>
</feature>
<evidence type="ECO:0000256" key="4">
    <source>
        <dbReference type="ARBA" id="ARBA00022670"/>
    </source>
</evidence>
<evidence type="ECO:0000256" key="7">
    <source>
        <dbReference type="ARBA" id="ARBA00022807"/>
    </source>
</evidence>
<sequence>MAKKPAEWCLMESDPGVFTELLKNFGVEGLQIDEPWELSYQWFEQTKYVYGIILLFKMDSNELVHGEYDKVRKDIYFSKQIAPNSCATIALLNIVMNIDCEEIEKGKIVNNIMDFTKEFTSHDRGATIAEADDIKKIHNSFSSDIFLHIDVDKEDYEDGDDFHFVGFIPIGGYLYELDGLKPYPINHGKIPDGEIWTNKATDVLKKRMERLHFYYFCYS</sequence>
<evidence type="ECO:0000313" key="14">
    <source>
        <dbReference type="Proteomes" id="UP000078046"/>
    </source>
</evidence>
<proteinExistence type="inferred from homology"/>
<comment type="catalytic activity">
    <reaction evidence="1 10 11">
        <text>Thiol-dependent hydrolysis of ester, thioester, amide, peptide and isopeptide bonds formed by the C-terminal Gly of ubiquitin (a 76-residue protein attached to proteins as an intracellular targeting signal).</text>
        <dbReference type="EC" id="3.4.19.12"/>
    </reaction>
</comment>
<dbReference type="PANTHER" id="PTHR10589:SF28">
    <property type="entry name" value="UBIQUITIN CARBOXYL-TERMINAL HYDROLASE BAP1"/>
    <property type="match status" value="1"/>
</dbReference>
<dbReference type="InterPro" id="IPR036959">
    <property type="entry name" value="Peptidase_C12_UCH_sf"/>
</dbReference>
<dbReference type="EC" id="3.4.19.12" evidence="11"/>
<keyword evidence="4 10" id="KW-0645">Protease</keyword>
<feature type="site" description="Important for enzyme activity" evidence="10">
    <location>
        <position position="178"/>
    </location>
</feature>
<name>A0A177ARI8_9BILA</name>
<evidence type="ECO:0000256" key="5">
    <source>
        <dbReference type="ARBA" id="ARBA00022786"/>
    </source>
</evidence>
<keyword evidence="14" id="KW-1185">Reference proteome</keyword>
<dbReference type="OrthoDB" id="1924260at2759"/>
<reference evidence="13 14" key="1">
    <citation type="submission" date="2016-04" db="EMBL/GenBank/DDBJ databases">
        <title>The genome of Intoshia linei affirms orthonectids as highly simplified spiralians.</title>
        <authorList>
            <person name="Mikhailov K.V."/>
            <person name="Slusarev G.S."/>
            <person name="Nikitin M.A."/>
            <person name="Logacheva M.D."/>
            <person name="Penin A."/>
            <person name="Aleoshin V."/>
            <person name="Panchin Y.V."/>
        </authorList>
    </citation>
    <scope>NUCLEOTIDE SEQUENCE [LARGE SCALE GENOMIC DNA]</scope>
    <source>
        <strain evidence="13">Intl2013</strain>
        <tissue evidence="13">Whole animal</tissue>
    </source>
</reference>
<dbReference type="InterPro" id="IPR038765">
    <property type="entry name" value="Papain-like_cys_pep_sf"/>
</dbReference>
<comment type="caution">
    <text evidence="13">The sequence shown here is derived from an EMBL/GenBank/DDBJ whole genome shotgun (WGS) entry which is preliminary data.</text>
</comment>
<keyword evidence="6 10" id="KW-0378">Hydrolase</keyword>
<evidence type="ECO:0000256" key="2">
    <source>
        <dbReference type="ARBA" id="ARBA00004123"/>
    </source>
</evidence>
<keyword evidence="7 10" id="KW-0788">Thiol protease</keyword>
<dbReference type="Proteomes" id="UP000078046">
    <property type="component" value="Unassembled WGS sequence"/>
</dbReference>
<accession>A0A177ARI8</accession>
<evidence type="ECO:0000256" key="3">
    <source>
        <dbReference type="ARBA" id="ARBA00007182"/>
    </source>
</evidence>
<keyword evidence="9" id="KW-0539">Nucleus</keyword>
<dbReference type="GO" id="GO:0016579">
    <property type="term" value="P:protein deubiquitination"/>
    <property type="evidence" value="ECO:0007669"/>
    <property type="project" value="TreeGrafter"/>
</dbReference>
<feature type="active site" description="Nucleophile" evidence="10">
    <location>
        <position position="86"/>
    </location>
</feature>
<evidence type="ECO:0000256" key="6">
    <source>
        <dbReference type="ARBA" id="ARBA00022801"/>
    </source>
</evidence>
<comment type="subcellular location">
    <subcellularLocation>
        <location evidence="2">Nucleus</location>
    </subcellularLocation>
</comment>
<evidence type="ECO:0000256" key="8">
    <source>
        <dbReference type="ARBA" id="ARBA00022853"/>
    </source>
</evidence>
<feature type="active site" description="Proton donor" evidence="10">
    <location>
        <position position="163"/>
    </location>
</feature>
<dbReference type="PRINTS" id="PR00707">
    <property type="entry name" value="UBCTHYDRLASE"/>
</dbReference>
<dbReference type="GO" id="GO:0006511">
    <property type="term" value="P:ubiquitin-dependent protein catabolic process"/>
    <property type="evidence" value="ECO:0007669"/>
    <property type="project" value="UniProtKB-UniRule"/>
</dbReference>
<keyword evidence="5 10" id="KW-0833">Ubl conjugation pathway</keyword>
<dbReference type="Pfam" id="PF01088">
    <property type="entry name" value="Peptidase_C12"/>
    <property type="match status" value="1"/>
</dbReference>
<evidence type="ECO:0000256" key="10">
    <source>
        <dbReference type="PROSITE-ProRule" id="PRU01393"/>
    </source>
</evidence>
<protein>
    <recommendedName>
        <fullName evidence="11">Ubiquitin carboxyl-terminal hydrolase</fullName>
        <ecNumber evidence="11">3.4.19.12</ecNumber>
    </recommendedName>
</protein>
<evidence type="ECO:0000259" key="12">
    <source>
        <dbReference type="PROSITE" id="PS52048"/>
    </source>
</evidence>
<dbReference type="PANTHER" id="PTHR10589">
    <property type="entry name" value="UBIQUITIN CARBOXYL-TERMINAL HYDROLASE"/>
    <property type="match status" value="1"/>
</dbReference>
<dbReference type="Gene3D" id="3.40.532.10">
    <property type="entry name" value="Peptidase C12, ubiquitin carboxyl-terminal hydrolase"/>
    <property type="match status" value="1"/>
</dbReference>
<gene>
    <name evidence="13" type="ORF">A3Q56_08163</name>
</gene>
<evidence type="ECO:0000313" key="13">
    <source>
        <dbReference type="EMBL" id="OAF64132.1"/>
    </source>
</evidence>
<dbReference type="GO" id="GO:0004843">
    <property type="term" value="F:cysteine-type deubiquitinase activity"/>
    <property type="evidence" value="ECO:0007669"/>
    <property type="project" value="UniProtKB-UniRule"/>
</dbReference>
<evidence type="ECO:0000256" key="11">
    <source>
        <dbReference type="RuleBase" id="RU361215"/>
    </source>
</evidence>
<feature type="domain" description="UCH catalytic" evidence="12">
    <location>
        <begin position="7"/>
        <end position="219"/>
    </location>
</feature>
<dbReference type="GO" id="GO:0006325">
    <property type="term" value="P:chromatin organization"/>
    <property type="evidence" value="ECO:0007669"/>
    <property type="project" value="UniProtKB-KW"/>
</dbReference>